<sequence length="492" mass="55069">MSIRGVKKAVVRAPHVLIGNKSPEDLTVIEWTKAINEAENGINEIISNAKTFRDSWIAILSAQVAIARHFNTLYQPIPESDPTKPVQETPKVTLEAVVKYKEVLVEVQNAVLPMLDSIDRMVVQRCGTMKGYIDTIKKALKKREHKKIDYDRHTNSVEKMQKKSKLSEKEETSLERSQKELEKATEDFRVHDQYIKDTLPKVIVQLSEFIAPLSTLLFEVQFGVIEITKEFLYPFAQAQGLLDVDKIVEDWSTQFIPIQHRCEEGLKTVRNGKAVKQPMKLPETTPIDQKIRRVLTVNKRSSRPKGTTKNGVYKNFAEVNRSPTLMSSVSSEAGSEVGSENGYSTPVSPSISSPTAYNPKRAFSYSGSTTGTMASEPLPRYSAALSPSPGIDLTPGAVVAGTPLSSSVSRNGLHEEKVTETKHAEEEEEEEEVVNVEYDIMTAAYTFVGMQDSDLSFNVGDKIKVYKKDDDDWWEGETMDGRRGEFPGNYVK</sequence>
<evidence type="ECO:0000313" key="1">
    <source>
        <dbReference type="EMBL" id="KAK9320586.1"/>
    </source>
</evidence>
<keyword evidence="2" id="KW-1185">Reference proteome</keyword>
<name>A0ACC3TIK7_9ASCO</name>
<reference evidence="2" key="1">
    <citation type="journal article" date="2024" name="Front. Bioeng. Biotechnol.">
        <title>Genome-scale model development and genomic sequencing of the oleaginous clade Lipomyces.</title>
        <authorList>
            <person name="Czajka J.J."/>
            <person name="Han Y."/>
            <person name="Kim J."/>
            <person name="Mondo S.J."/>
            <person name="Hofstad B.A."/>
            <person name="Robles A."/>
            <person name="Haridas S."/>
            <person name="Riley R."/>
            <person name="LaButti K."/>
            <person name="Pangilinan J."/>
            <person name="Andreopoulos W."/>
            <person name="Lipzen A."/>
            <person name="Yan J."/>
            <person name="Wang M."/>
            <person name="Ng V."/>
            <person name="Grigoriev I.V."/>
            <person name="Spatafora J.W."/>
            <person name="Magnuson J.K."/>
            <person name="Baker S.E."/>
            <person name="Pomraning K.R."/>
        </authorList>
    </citation>
    <scope>NUCLEOTIDE SEQUENCE [LARGE SCALE GENOMIC DNA]</scope>
    <source>
        <strain evidence="2">CBS 10300</strain>
    </source>
</reference>
<evidence type="ECO:0000313" key="2">
    <source>
        <dbReference type="Proteomes" id="UP001489719"/>
    </source>
</evidence>
<organism evidence="1 2">
    <name type="scientific">Lipomyces orientalis</name>
    <dbReference type="NCBI Taxonomy" id="1233043"/>
    <lineage>
        <taxon>Eukaryota</taxon>
        <taxon>Fungi</taxon>
        <taxon>Dikarya</taxon>
        <taxon>Ascomycota</taxon>
        <taxon>Saccharomycotina</taxon>
        <taxon>Lipomycetes</taxon>
        <taxon>Lipomycetales</taxon>
        <taxon>Lipomycetaceae</taxon>
        <taxon>Lipomyces</taxon>
    </lineage>
</organism>
<comment type="caution">
    <text evidence="1">The sequence shown here is derived from an EMBL/GenBank/DDBJ whole genome shotgun (WGS) entry which is preliminary data.</text>
</comment>
<accession>A0ACC3TIK7</accession>
<dbReference type="Proteomes" id="UP001489719">
    <property type="component" value="Unassembled WGS sequence"/>
</dbReference>
<dbReference type="EMBL" id="MU970123">
    <property type="protein sequence ID" value="KAK9320586.1"/>
    <property type="molecule type" value="Genomic_DNA"/>
</dbReference>
<gene>
    <name evidence="1" type="ORF">V1517DRAFT_328966</name>
</gene>
<proteinExistence type="predicted"/>
<protein>
    <submittedName>
        <fullName evidence="1">Uncharacterized protein</fullName>
    </submittedName>
</protein>